<sequence>LQGITYTSQVIITLIAYILNLMLIFIIARSPRRDIGTYRVLLTFFALSDLYYNTLHFVVYPIPEMYGNSFMMRGHGFYTDLLGVALYLGAYGHAFPILIFHFLYRLLAIKQ</sequence>
<feature type="transmembrane region" description="Helical" evidence="1">
    <location>
        <begin position="40"/>
        <end position="62"/>
    </location>
</feature>
<keyword evidence="1" id="KW-0472">Membrane</keyword>
<keyword evidence="1" id="KW-0812">Transmembrane</keyword>
<name>A0AAN5HZN3_9BILA</name>
<feature type="transmembrane region" description="Helical" evidence="1">
    <location>
        <begin position="82"/>
        <end position="104"/>
    </location>
</feature>
<feature type="transmembrane region" description="Helical" evidence="1">
    <location>
        <begin position="6"/>
        <end position="28"/>
    </location>
</feature>
<gene>
    <name evidence="2" type="ORF">PMAYCL1PPCAC_16798</name>
</gene>
<keyword evidence="3" id="KW-1185">Reference proteome</keyword>
<evidence type="ECO:0000313" key="2">
    <source>
        <dbReference type="EMBL" id="GMR46603.1"/>
    </source>
</evidence>
<dbReference type="Proteomes" id="UP001328107">
    <property type="component" value="Unassembled WGS sequence"/>
</dbReference>
<dbReference type="PANTHER" id="PTHR45907">
    <property type="entry name" value="SERPENTINE RECEPTOR, CLASS J"/>
    <property type="match status" value="1"/>
</dbReference>
<dbReference type="InterPro" id="IPR019428">
    <property type="entry name" value="7TM_GPCR_serpentine_rcpt_Str"/>
</dbReference>
<dbReference type="InterPro" id="IPR019423">
    <property type="entry name" value="7TM_GPCR_serpentine_rcpt_Srj"/>
</dbReference>
<evidence type="ECO:0000313" key="3">
    <source>
        <dbReference type="Proteomes" id="UP001328107"/>
    </source>
</evidence>
<dbReference type="Pfam" id="PF10326">
    <property type="entry name" value="7TM_GPCR_Str"/>
    <property type="match status" value="1"/>
</dbReference>
<dbReference type="PANTHER" id="PTHR45907:SF16">
    <property type="entry name" value="SERPENTINE RECEPTOR, CLASS J"/>
    <property type="match status" value="1"/>
</dbReference>
<proteinExistence type="predicted"/>
<protein>
    <recommendedName>
        <fullName evidence="4">G protein-coupled receptor</fullName>
    </recommendedName>
</protein>
<dbReference type="AlphaFoldDB" id="A0AAN5HZN3"/>
<organism evidence="2 3">
    <name type="scientific">Pristionchus mayeri</name>
    <dbReference type="NCBI Taxonomy" id="1317129"/>
    <lineage>
        <taxon>Eukaryota</taxon>
        <taxon>Metazoa</taxon>
        <taxon>Ecdysozoa</taxon>
        <taxon>Nematoda</taxon>
        <taxon>Chromadorea</taxon>
        <taxon>Rhabditida</taxon>
        <taxon>Rhabditina</taxon>
        <taxon>Diplogasteromorpha</taxon>
        <taxon>Diplogasteroidea</taxon>
        <taxon>Neodiplogasteridae</taxon>
        <taxon>Pristionchus</taxon>
    </lineage>
</organism>
<evidence type="ECO:0008006" key="4">
    <source>
        <dbReference type="Google" id="ProtNLM"/>
    </source>
</evidence>
<keyword evidence="1" id="KW-1133">Transmembrane helix</keyword>
<accession>A0AAN5HZN3</accession>
<evidence type="ECO:0000256" key="1">
    <source>
        <dbReference type="SAM" id="Phobius"/>
    </source>
</evidence>
<reference evidence="3" key="1">
    <citation type="submission" date="2022-10" db="EMBL/GenBank/DDBJ databases">
        <title>Genome assembly of Pristionchus species.</title>
        <authorList>
            <person name="Yoshida K."/>
            <person name="Sommer R.J."/>
        </authorList>
    </citation>
    <scope>NUCLEOTIDE SEQUENCE [LARGE SCALE GENOMIC DNA]</scope>
    <source>
        <strain evidence="3">RS5460</strain>
    </source>
</reference>
<dbReference type="EMBL" id="BTRK01000004">
    <property type="protein sequence ID" value="GMR46603.1"/>
    <property type="molecule type" value="Genomic_DNA"/>
</dbReference>
<feature type="non-terminal residue" evidence="2">
    <location>
        <position position="1"/>
    </location>
</feature>
<comment type="caution">
    <text evidence="2">The sequence shown here is derived from an EMBL/GenBank/DDBJ whole genome shotgun (WGS) entry which is preliminary data.</text>
</comment>